<name>A0ACC0GJ11_9ERIC</name>
<proteinExistence type="predicted"/>
<organism evidence="1 2">
    <name type="scientific">Camellia lanceoleosa</name>
    <dbReference type="NCBI Taxonomy" id="1840588"/>
    <lineage>
        <taxon>Eukaryota</taxon>
        <taxon>Viridiplantae</taxon>
        <taxon>Streptophyta</taxon>
        <taxon>Embryophyta</taxon>
        <taxon>Tracheophyta</taxon>
        <taxon>Spermatophyta</taxon>
        <taxon>Magnoliopsida</taxon>
        <taxon>eudicotyledons</taxon>
        <taxon>Gunneridae</taxon>
        <taxon>Pentapetalae</taxon>
        <taxon>asterids</taxon>
        <taxon>Ericales</taxon>
        <taxon>Theaceae</taxon>
        <taxon>Camellia</taxon>
    </lineage>
</organism>
<sequence length="128" mass="14176">AAFAALRKLHICNLPYITEIWGKQLLPVPKTDAQSFKQLAVINATWCEKLVNVIPSGMLPWLKNLRSIYVKGCPEMEVIVSKKANATVNGDIISFPQLSSLSIDKLNNLKSFCSSSISLEAQPLFNDQ</sequence>
<gene>
    <name evidence="1" type="ORF">LOK49_LG09G01571</name>
</gene>
<keyword evidence="2" id="KW-1185">Reference proteome</keyword>
<feature type="non-terminal residue" evidence="1">
    <location>
        <position position="128"/>
    </location>
</feature>
<dbReference type="Proteomes" id="UP001060215">
    <property type="component" value="Chromosome 8"/>
</dbReference>
<accession>A0ACC0GJ11</accession>
<evidence type="ECO:0000313" key="1">
    <source>
        <dbReference type="EMBL" id="KAI8000814.1"/>
    </source>
</evidence>
<comment type="caution">
    <text evidence="1">The sequence shown here is derived from an EMBL/GenBank/DDBJ whole genome shotgun (WGS) entry which is preliminary data.</text>
</comment>
<evidence type="ECO:0000313" key="2">
    <source>
        <dbReference type="Proteomes" id="UP001060215"/>
    </source>
</evidence>
<feature type="non-terminal residue" evidence="1">
    <location>
        <position position="1"/>
    </location>
</feature>
<protein>
    <submittedName>
        <fullName evidence="1">Disease resistance protein</fullName>
    </submittedName>
</protein>
<dbReference type="EMBL" id="CM045765">
    <property type="protein sequence ID" value="KAI8000814.1"/>
    <property type="molecule type" value="Genomic_DNA"/>
</dbReference>
<reference evidence="1 2" key="1">
    <citation type="journal article" date="2022" name="Plant J.">
        <title>Chromosome-level genome of Camellia lanceoleosa provides a valuable resource for understanding genome evolution and self-incompatibility.</title>
        <authorList>
            <person name="Gong W."/>
            <person name="Xiao S."/>
            <person name="Wang L."/>
            <person name="Liao Z."/>
            <person name="Chang Y."/>
            <person name="Mo W."/>
            <person name="Hu G."/>
            <person name="Li W."/>
            <person name="Zhao G."/>
            <person name="Zhu H."/>
            <person name="Hu X."/>
            <person name="Ji K."/>
            <person name="Xiang X."/>
            <person name="Song Q."/>
            <person name="Yuan D."/>
            <person name="Jin S."/>
            <person name="Zhang L."/>
        </authorList>
    </citation>
    <scope>NUCLEOTIDE SEQUENCE [LARGE SCALE GENOMIC DNA]</scope>
    <source>
        <strain evidence="1">SQ_2022a</strain>
    </source>
</reference>